<keyword evidence="10" id="KW-1185">Reference proteome</keyword>
<protein>
    <recommendedName>
        <fullName evidence="8">Polysaccharide chain length determinant N-terminal domain-containing protein</fullName>
    </recommendedName>
</protein>
<evidence type="ECO:0000256" key="6">
    <source>
        <dbReference type="SAM" id="Coils"/>
    </source>
</evidence>
<gene>
    <name evidence="9" type="ORF">JJB09_02955</name>
</gene>
<keyword evidence="3 7" id="KW-0812">Transmembrane</keyword>
<dbReference type="InterPro" id="IPR050445">
    <property type="entry name" value="Bact_polysacc_biosynth/exp"/>
</dbReference>
<dbReference type="PANTHER" id="PTHR32309">
    <property type="entry name" value="TYROSINE-PROTEIN KINASE"/>
    <property type="match status" value="1"/>
</dbReference>
<dbReference type="AlphaFoldDB" id="A0A936YR09"/>
<proteinExistence type="predicted"/>
<comment type="subcellular location">
    <subcellularLocation>
        <location evidence="1">Cell membrane</location>
        <topology evidence="1">Multi-pass membrane protein</topology>
    </subcellularLocation>
</comment>
<feature type="transmembrane region" description="Helical" evidence="7">
    <location>
        <begin position="348"/>
        <end position="369"/>
    </location>
</feature>
<evidence type="ECO:0000313" key="10">
    <source>
        <dbReference type="Proteomes" id="UP000633219"/>
    </source>
</evidence>
<dbReference type="PANTHER" id="PTHR32309:SF13">
    <property type="entry name" value="FERRIC ENTEROBACTIN TRANSPORT PROTEIN FEPE"/>
    <property type="match status" value="1"/>
</dbReference>
<evidence type="ECO:0000256" key="4">
    <source>
        <dbReference type="ARBA" id="ARBA00022989"/>
    </source>
</evidence>
<dbReference type="RefSeq" id="WP_201652888.1">
    <property type="nucleotide sequence ID" value="NZ_JAEQNC010000002.1"/>
</dbReference>
<dbReference type="Proteomes" id="UP000633219">
    <property type="component" value="Unassembled WGS sequence"/>
</dbReference>
<evidence type="ECO:0000256" key="7">
    <source>
        <dbReference type="SAM" id="Phobius"/>
    </source>
</evidence>
<keyword evidence="6" id="KW-0175">Coiled coil</keyword>
<dbReference type="GO" id="GO:0005886">
    <property type="term" value="C:plasma membrane"/>
    <property type="evidence" value="ECO:0007669"/>
    <property type="project" value="UniProtKB-SubCell"/>
</dbReference>
<keyword evidence="5 7" id="KW-0472">Membrane</keyword>
<evidence type="ECO:0000256" key="3">
    <source>
        <dbReference type="ARBA" id="ARBA00022692"/>
    </source>
</evidence>
<dbReference type="GO" id="GO:0004713">
    <property type="term" value="F:protein tyrosine kinase activity"/>
    <property type="evidence" value="ECO:0007669"/>
    <property type="project" value="TreeGrafter"/>
</dbReference>
<evidence type="ECO:0000313" key="9">
    <source>
        <dbReference type="EMBL" id="MBL0370977.1"/>
    </source>
</evidence>
<dbReference type="Pfam" id="PF02706">
    <property type="entry name" value="Wzz"/>
    <property type="match status" value="1"/>
</dbReference>
<dbReference type="InterPro" id="IPR003856">
    <property type="entry name" value="LPS_length_determ_N"/>
</dbReference>
<comment type="caution">
    <text evidence="9">The sequence shown here is derived from an EMBL/GenBank/DDBJ whole genome shotgun (WGS) entry which is preliminary data.</text>
</comment>
<sequence length="377" mass="42655">MKITNRLSWTAVSFLLMVLIPAAICGFYYTFIASPQYQVETQFSVRGSSQSSMSSFGLSGLFGSSVQSGDSYIVASYVQSLQLIRDVQSQLGIDLRKYYSRDNVDWLYRIEPNMPLEKFTEYWRDMTEVSFNSTTGNTTLYIYAFSADDTKAIADAVLKVSEKLVNDLSEKNRQQMTIMASKQVDRAEDRLRKVREGIRELRTKEKTIDISTISATETQLTQSLENQLQNLKTRRSALLQSVSADSPSARMLHKQITAAEEALASQKDKLGDPTVDAKHAKPGDDRNVAEILNKFEELTVEQGFATQAYTTALAAFETALAEAQKQERYFATFIAPTRPEIALYPMRLLDTFIALLVFLAVWMLSQFLYRSFRDHAI</sequence>
<evidence type="ECO:0000256" key="1">
    <source>
        <dbReference type="ARBA" id="ARBA00004651"/>
    </source>
</evidence>
<organism evidence="9 10">
    <name type="scientific">Rhizobium setariae</name>
    <dbReference type="NCBI Taxonomy" id="2801340"/>
    <lineage>
        <taxon>Bacteria</taxon>
        <taxon>Pseudomonadati</taxon>
        <taxon>Pseudomonadota</taxon>
        <taxon>Alphaproteobacteria</taxon>
        <taxon>Hyphomicrobiales</taxon>
        <taxon>Rhizobiaceae</taxon>
        <taxon>Rhizobium/Agrobacterium group</taxon>
        <taxon>Rhizobium</taxon>
    </lineage>
</organism>
<keyword evidence="2" id="KW-1003">Cell membrane</keyword>
<accession>A0A936YR09</accession>
<reference evidence="9" key="1">
    <citation type="submission" date="2021-01" db="EMBL/GenBank/DDBJ databases">
        <title>Rhizobium sp. strain KVB221 16S ribosomal RNA gene Genome sequencing and assembly.</title>
        <authorList>
            <person name="Kang M."/>
        </authorList>
    </citation>
    <scope>NUCLEOTIDE SEQUENCE</scope>
    <source>
        <strain evidence="9">KVB221</strain>
    </source>
</reference>
<name>A0A936YR09_9HYPH</name>
<evidence type="ECO:0000259" key="8">
    <source>
        <dbReference type="Pfam" id="PF02706"/>
    </source>
</evidence>
<keyword evidence="4 7" id="KW-1133">Transmembrane helix</keyword>
<evidence type="ECO:0000256" key="5">
    <source>
        <dbReference type="ARBA" id="ARBA00023136"/>
    </source>
</evidence>
<feature type="coiled-coil region" evidence="6">
    <location>
        <begin position="184"/>
        <end position="269"/>
    </location>
</feature>
<feature type="domain" description="Polysaccharide chain length determinant N-terminal" evidence="8">
    <location>
        <begin position="14"/>
        <end position="81"/>
    </location>
</feature>
<feature type="transmembrane region" description="Helical" evidence="7">
    <location>
        <begin position="7"/>
        <end position="29"/>
    </location>
</feature>
<evidence type="ECO:0000256" key="2">
    <source>
        <dbReference type="ARBA" id="ARBA00022475"/>
    </source>
</evidence>
<dbReference type="EMBL" id="JAEQNC010000002">
    <property type="protein sequence ID" value="MBL0370977.1"/>
    <property type="molecule type" value="Genomic_DNA"/>
</dbReference>